<dbReference type="EMBL" id="GGFM01010150">
    <property type="protein sequence ID" value="MBW30901.1"/>
    <property type="molecule type" value="Transcribed_RNA"/>
</dbReference>
<keyword evidence="1" id="KW-0732">Signal</keyword>
<accession>A0A2M3ZQS9</accession>
<reference evidence="2" key="1">
    <citation type="submission" date="2018-01" db="EMBL/GenBank/DDBJ databases">
        <title>An insight into the sialome of Amazonian anophelines.</title>
        <authorList>
            <person name="Ribeiro J.M."/>
            <person name="Scarpassa V."/>
            <person name="Calvo E."/>
        </authorList>
    </citation>
    <scope>NUCLEOTIDE SEQUENCE</scope>
    <source>
        <tissue evidence="2">Salivary glands</tissue>
    </source>
</reference>
<evidence type="ECO:0000313" key="2">
    <source>
        <dbReference type="EMBL" id="MBW30901.1"/>
    </source>
</evidence>
<sequence>MKFKSNAGEKRALSWLLLLLATNTSFRDASVRYAAPGVGANTIRQPRWTSARRKTRREDDGTGIGIIRNATNQPAVLTSDVGKAAWPGLGCIIAPASQTGFCTRRQPNARWDADGNGFP</sequence>
<name>A0A2M3ZQS9_9DIPT</name>
<evidence type="ECO:0000256" key="1">
    <source>
        <dbReference type="SAM" id="SignalP"/>
    </source>
</evidence>
<dbReference type="AlphaFoldDB" id="A0A2M3ZQS9"/>
<organism evidence="2">
    <name type="scientific">Anopheles braziliensis</name>
    <dbReference type="NCBI Taxonomy" id="58242"/>
    <lineage>
        <taxon>Eukaryota</taxon>
        <taxon>Metazoa</taxon>
        <taxon>Ecdysozoa</taxon>
        <taxon>Arthropoda</taxon>
        <taxon>Hexapoda</taxon>
        <taxon>Insecta</taxon>
        <taxon>Pterygota</taxon>
        <taxon>Neoptera</taxon>
        <taxon>Endopterygota</taxon>
        <taxon>Diptera</taxon>
        <taxon>Nematocera</taxon>
        <taxon>Culicoidea</taxon>
        <taxon>Culicidae</taxon>
        <taxon>Anophelinae</taxon>
        <taxon>Anopheles</taxon>
    </lineage>
</organism>
<proteinExistence type="predicted"/>
<feature type="signal peptide" evidence="1">
    <location>
        <begin position="1"/>
        <end position="29"/>
    </location>
</feature>
<feature type="chain" id="PRO_5014928088" evidence="1">
    <location>
        <begin position="30"/>
        <end position="119"/>
    </location>
</feature>
<protein>
    <submittedName>
        <fullName evidence="2">Putative secreted peptide</fullName>
    </submittedName>
</protein>